<dbReference type="STRING" id="648996.Theam_1574"/>
<accession>E8T500</accession>
<dbReference type="Proteomes" id="UP000006362">
    <property type="component" value="Chromosome"/>
</dbReference>
<evidence type="ECO:0000313" key="1">
    <source>
        <dbReference type="EMBL" id="ADU97532.1"/>
    </source>
</evidence>
<dbReference type="RefSeq" id="WP_013538318.1">
    <property type="nucleotide sequence ID" value="NC_014926.1"/>
</dbReference>
<gene>
    <name evidence="1" type="ordered locus">Theam_1574</name>
</gene>
<evidence type="ECO:0000313" key="2">
    <source>
        <dbReference type="Proteomes" id="UP000006362"/>
    </source>
</evidence>
<reference evidence="1" key="1">
    <citation type="submission" date="2011-01" db="EMBL/GenBank/DDBJ databases">
        <title>Complete sequence of chromosome of Thermovibrio ammonificans HB-1.</title>
        <authorList>
            <consortium name="US DOE Joint Genome Institute"/>
            <person name="Lucas S."/>
            <person name="Copeland A."/>
            <person name="Lapidus A."/>
            <person name="Cheng J.-F."/>
            <person name="Goodwin L."/>
            <person name="Pitluck S."/>
            <person name="Davenport K."/>
            <person name="Detter J.C."/>
            <person name="Han C."/>
            <person name="Tapia R."/>
            <person name="Land M."/>
            <person name="Hauser L."/>
            <person name="Kyrpides N."/>
            <person name="Ivanova N."/>
            <person name="Ovchinnikova G."/>
            <person name="Vetriani C."/>
            <person name="Woyke T."/>
        </authorList>
    </citation>
    <scope>NUCLEOTIDE SEQUENCE [LARGE SCALE GENOMIC DNA]</scope>
    <source>
        <strain evidence="1">HB-1</strain>
    </source>
</reference>
<dbReference type="AlphaFoldDB" id="E8T500"/>
<proteinExistence type="predicted"/>
<dbReference type="KEGG" id="tam:Theam_1574"/>
<organism evidence="1 2">
    <name type="scientific">Thermovibrio ammonificans (strain DSM 15698 / JCM 12110 / HB-1)</name>
    <dbReference type="NCBI Taxonomy" id="648996"/>
    <lineage>
        <taxon>Bacteria</taxon>
        <taxon>Pseudomonadati</taxon>
        <taxon>Aquificota</taxon>
        <taxon>Aquificia</taxon>
        <taxon>Desulfurobacteriales</taxon>
        <taxon>Desulfurobacteriaceae</taxon>
        <taxon>Thermovibrio</taxon>
    </lineage>
</organism>
<sequence>MNFGDLRKLAGALGGGSELNAETVLKLLKGLLNQPEKGKEIVGTVEQETSADSNPLEVVMKLYSYAKKAGIL</sequence>
<keyword evidence="2" id="KW-1185">Reference proteome</keyword>
<dbReference type="EMBL" id="CP002444">
    <property type="protein sequence ID" value="ADU97532.1"/>
    <property type="molecule type" value="Genomic_DNA"/>
</dbReference>
<protein>
    <submittedName>
        <fullName evidence="1">Uncharacterized protein</fullName>
    </submittedName>
</protein>
<name>E8T500_THEA1</name>
<dbReference type="HOGENOM" id="CLU_2720970_0_0_0"/>